<dbReference type="EMBL" id="UINC01097243">
    <property type="protein sequence ID" value="SVC54796.1"/>
    <property type="molecule type" value="Genomic_DNA"/>
</dbReference>
<gene>
    <name evidence="1" type="ORF">METZ01_LOCUS307650</name>
</gene>
<proteinExistence type="predicted"/>
<sequence>MYETSKEEKLAHDMALISEAGDMCGIPLEKLKSKVMRDRHKKMCGIPKKGNPKSMWSKAAQKAAGGRHKLYNSLEEDDSNLIVLIQDITRQMIQALQKGDERKLKGLYKNLGKVIK</sequence>
<protein>
    <submittedName>
        <fullName evidence="1">Uncharacterized protein</fullName>
    </submittedName>
</protein>
<name>A0A382N183_9ZZZZ</name>
<reference evidence="1" key="1">
    <citation type="submission" date="2018-05" db="EMBL/GenBank/DDBJ databases">
        <authorList>
            <person name="Lanie J.A."/>
            <person name="Ng W.-L."/>
            <person name="Kazmierczak K.M."/>
            <person name="Andrzejewski T.M."/>
            <person name="Davidsen T.M."/>
            <person name="Wayne K.J."/>
            <person name="Tettelin H."/>
            <person name="Glass J.I."/>
            <person name="Rusch D."/>
            <person name="Podicherti R."/>
            <person name="Tsui H.-C.T."/>
            <person name="Winkler M.E."/>
        </authorList>
    </citation>
    <scope>NUCLEOTIDE SEQUENCE</scope>
</reference>
<dbReference type="AlphaFoldDB" id="A0A382N183"/>
<accession>A0A382N183</accession>
<evidence type="ECO:0000313" key="1">
    <source>
        <dbReference type="EMBL" id="SVC54796.1"/>
    </source>
</evidence>
<organism evidence="1">
    <name type="scientific">marine metagenome</name>
    <dbReference type="NCBI Taxonomy" id="408172"/>
    <lineage>
        <taxon>unclassified sequences</taxon>
        <taxon>metagenomes</taxon>
        <taxon>ecological metagenomes</taxon>
    </lineage>
</organism>